<feature type="non-terminal residue" evidence="2">
    <location>
        <position position="54"/>
    </location>
</feature>
<dbReference type="RefSeq" id="WP_194880654.1">
    <property type="nucleotide sequence ID" value="NZ_JAGFHR010000113.1"/>
</dbReference>
<reference evidence="2 3" key="1">
    <citation type="submission" date="2019-06" db="EMBL/GenBank/DDBJ databases">
        <authorList>
            <consortium name="NARMS: The National Antimicrobial Resistance Monitoring System"/>
        </authorList>
    </citation>
    <scope>NUCLEOTIDE SEQUENCE [LARGE SCALE GENOMIC DNA]</scope>
    <source>
        <strain evidence="2 3">FSIS11921886</strain>
    </source>
</reference>
<dbReference type="Proteomes" id="UP000519859">
    <property type="component" value="Unassembled WGS sequence"/>
</dbReference>
<accession>A0A8S7CW24</accession>
<dbReference type="EMBL" id="AASDFP010000080">
    <property type="protein sequence ID" value="EFB2195070.1"/>
    <property type="molecule type" value="Genomic_DNA"/>
</dbReference>
<sequence length="54" mass="6381">MSSKNRTRRTTTRNIRFPNQIIEQINIALDLKGSGNFSAWVIEACRRRLINEKY</sequence>
<evidence type="ECO:0000313" key="3">
    <source>
        <dbReference type="Proteomes" id="UP000519859"/>
    </source>
</evidence>
<proteinExistence type="predicted"/>
<feature type="domain" description="DUF3950" evidence="1">
    <location>
        <begin position="21"/>
        <end position="49"/>
    </location>
</feature>
<gene>
    <name evidence="2" type="ORF">FIJ20_23290</name>
</gene>
<protein>
    <submittedName>
        <fullName evidence="2">DUF3950 domain-containing protein</fullName>
    </submittedName>
</protein>
<name>A0A8S7CW24_ECOLX</name>
<dbReference type="Pfam" id="PF13132">
    <property type="entry name" value="DUF3950"/>
    <property type="match status" value="1"/>
</dbReference>
<organism evidence="2 3">
    <name type="scientific">Escherichia coli</name>
    <dbReference type="NCBI Taxonomy" id="562"/>
    <lineage>
        <taxon>Bacteria</taxon>
        <taxon>Pseudomonadati</taxon>
        <taxon>Pseudomonadota</taxon>
        <taxon>Gammaproteobacteria</taxon>
        <taxon>Enterobacterales</taxon>
        <taxon>Enterobacteriaceae</taxon>
        <taxon>Escherichia</taxon>
    </lineage>
</organism>
<evidence type="ECO:0000313" key="2">
    <source>
        <dbReference type="EMBL" id="EFB2195070.1"/>
    </source>
</evidence>
<dbReference type="AlphaFoldDB" id="A0A8S7CW24"/>
<comment type="caution">
    <text evidence="2">The sequence shown here is derived from an EMBL/GenBank/DDBJ whole genome shotgun (WGS) entry which is preliminary data.</text>
</comment>
<dbReference type="InterPro" id="IPR025030">
    <property type="entry name" value="DUF3950"/>
</dbReference>
<dbReference type="NCBIfam" id="NF041551">
    <property type="entry name" value="YlcI_YnfO_N"/>
    <property type="match status" value="1"/>
</dbReference>
<evidence type="ECO:0000259" key="1">
    <source>
        <dbReference type="Pfam" id="PF13132"/>
    </source>
</evidence>